<organism evidence="1 2">
    <name type="scientific">Enterococcus termitis</name>
    <dbReference type="NCBI Taxonomy" id="332950"/>
    <lineage>
        <taxon>Bacteria</taxon>
        <taxon>Bacillati</taxon>
        <taxon>Bacillota</taxon>
        <taxon>Bacilli</taxon>
        <taxon>Lactobacillales</taxon>
        <taxon>Enterococcaceae</taxon>
        <taxon>Enterococcus</taxon>
    </lineage>
</organism>
<dbReference type="Proteomes" id="UP000095094">
    <property type="component" value="Unassembled WGS sequence"/>
</dbReference>
<name>A0A1E5GJT8_9ENTE</name>
<dbReference type="RefSeq" id="WP_069663649.1">
    <property type="nucleotide sequence ID" value="NZ_JXLF01000003.1"/>
</dbReference>
<gene>
    <name evidence="1" type="ORF">BCR25_05525</name>
</gene>
<dbReference type="EMBL" id="MIJY01000023">
    <property type="protein sequence ID" value="OEG12949.1"/>
    <property type="molecule type" value="Genomic_DNA"/>
</dbReference>
<dbReference type="AlphaFoldDB" id="A0A1E5GJT8"/>
<comment type="caution">
    <text evidence="1">The sequence shown here is derived from an EMBL/GenBank/DDBJ whole genome shotgun (WGS) entry which is preliminary data.</text>
</comment>
<protein>
    <submittedName>
        <fullName evidence="1">Uncharacterized protein</fullName>
    </submittedName>
</protein>
<evidence type="ECO:0000313" key="2">
    <source>
        <dbReference type="Proteomes" id="UP000095094"/>
    </source>
</evidence>
<evidence type="ECO:0000313" key="1">
    <source>
        <dbReference type="EMBL" id="OEG12949.1"/>
    </source>
</evidence>
<sequence>MNQNLDFELIQSVRNVLESEFSTKELSEACDVSQTTINELRSGKRELRKTSLQNALSLYHFACRNEMNAEHIMENEKKGKFSTIPLNLSVSKVLVSFENLDLFAYGVLKQSYNDAEFPNRKDRLENLHLSTAVFITKDGKIYNCEEFGYTFNCRYNGAGPNNLVRFLQKFSNLDEAQLSQVIHANSVVEYDFQTDTIAGYPSLIEGQPITLLSFNEKLIIMLNKYENSSLKKWKESVTLESAPSDILFLTNTLEENYKLSAKIKAIYHIPKNAQNEQYSLSQLPRFQRPNNGIQIVIEYEDFEIWLPYKIYQAKGDIFENEEMNLFLNGLGITYNPEKKNFIQTLLDSKEPIDKISTLPVYYEDEL</sequence>
<keyword evidence="2" id="KW-1185">Reference proteome</keyword>
<accession>A0A1E5GJT8</accession>
<reference evidence="2" key="1">
    <citation type="submission" date="2016-09" db="EMBL/GenBank/DDBJ databases">
        <authorList>
            <person name="Gulvik C.A."/>
        </authorList>
    </citation>
    <scope>NUCLEOTIDE SEQUENCE [LARGE SCALE GENOMIC DNA]</scope>
    <source>
        <strain evidence="2">LMG 8895</strain>
    </source>
</reference>
<proteinExistence type="predicted"/>